<evidence type="ECO:0000313" key="1">
    <source>
        <dbReference type="Ensembl" id="ENSCINP00000035042.1"/>
    </source>
</evidence>
<accession>H2XZF8</accession>
<keyword evidence="2" id="KW-1185">Reference proteome</keyword>
<reference evidence="2" key="1">
    <citation type="journal article" date="2002" name="Science">
        <title>The draft genome of Ciona intestinalis: insights into chordate and vertebrate origins.</title>
        <authorList>
            <person name="Dehal P."/>
            <person name="Satou Y."/>
            <person name="Campbell R.K."/>
            <person name="Chapman J."/>
            <person name="Degnan B."/>
            <person name="De Tomaso A."/>
            <person name="Davidson B."/>
            <person name="Di Gregorio A."/>
            <person name="Gelpke M."/>
            <person name="Goodstein D.M."/>
            <person name="Harafuji N."/>
            <person name="Hastings K.E."/>
            <person name="Ho I."/>
            <person name="Hotta K."/>
            <person name="Huang W."/>
            <person name="Kawashima T."/>
            <person name="Lemaire P."/>
            <person name="Martinez D."/>
            <person name="Meinertzhagen I.A."/>
            <person name="Necula S."/>
            <person name="Nonaka M."/>
            <person name="Putnam N."/>
            <person name="Rash S."/>
            <person name="Saiga H."/>
            <person name="Satake M."/>
            <person name="Terry A."/>
            <person name="Yamada L."/>
            <person name="Wang H.G."/>
            <person name="Awazu S."/>
            <person name="Azumi K."/>
            <person name="Boore J."/>
            <person name="Branno M."/>
            <person name="Chin-Bow S."/>
            <person name="DeSantis R."/>
            <person name="Doyle S."/>
            <person name="Francino P."/>
            <person name="Keys D.N."/>
            <person name="Haga S."/>
            <person name="Hayashi H."/>
            <person name="Hino K."/>
            <person name="Imai K.S."/>
            <person name="Inaba K."/>
            <person name="Kano S."/>
            <person name="Kobayashi K."/>
            <person name="Kobayashi M."/>
            <person name="Lee B.I."/>
            <person name="Makabe K.W."/>
            <person name="Manohar C."/>
            <person name="Matassi G."/>
            <person name="Medina M."/>
            <person name="Mochizuki Y."/>
            <person name="Mount S."/>
            <person name="Morishita T."/>
            <person name="Miura S."/>
            <person name="Nakayama A."/>
            <person name="Nishizaka S."/>
            <person name="Nomoto H."/>
            <person name="Ohta F."/>
            <person name="Oishi K."/>
            <person name="Rigoutsos I."/>
            <person name="Sano M."/>
            <person name="Sasaki A."/>
            <person name="Sasakura Y."/>
            <person name="Shoguchi E."/>
            <person name="Shin-i T."/>
            <person name="Spagnuolo A."/>
            <person name="Stainier D."/>
            <person name="Suzuki M.M."/>
            <person name="Tassy O."/>
            <person name="Takatori N."/>
            <person name="Tokuoka M."/>
            <person name="Yagi K."/>
            <person name="Yoshizaki F."/>
            <person name="Wada S."/>
            <person name="Zhang C."/>
            <person name="Hyatt P.D."/>
            <person name="Larimer F."/>
            <person name="Detter C."/>
            <person name="Doggett N."/>
            <person name="Glavina T."/>
            <person name="Hawkins T."/>
            <person name="Richardson P."/>
            <person name="Lucas S."/>
            <person name="Kohara Y."/>
            <person name="Levine M."/>
            <person name="Satoh N."/>
            <person name="Rokhsar D.S."/>
        </authorList>
    </citation>
    <scope>NUCLEOTIDE SEQUENCE [LARGE SCALE GENOMIC DNA]</scope>
</reference>
<evidence type="ECO:0000313" key="2">
    <source>
        <dbReference type="Proteomes" id="UP000008144"/>
    </source>
</evidence>
<dbReference type="Proteomes" id="UP000008144">
    <property type="component" value="Unassembled WGS sequence"/>
</dbReference>
<dbReference type="InParanoid" id="H2XZF8"/>
<organism evidence="1 2">
    <name type="scientific">Ciona intestinalis</name>
    <name type="common">Transparent sea squirt</name>
    <name type="synonym">Ascidia intestinalis</name>
    <dbReference type="NCBI Taxonomy" id="7719"/>
    <lineage>
        <taxon>Eukaryota</taxon>
        <taxon>Metazoa</taxon>
        <taxon>Chordata</taxon>
        <taxon>Tunicata</taxon>
        <taxon>Ascidiacea</taxon>
        <taxon>Phlebobranchia</taxon>
        <taxon>Cionidae</taxon>
        <taxon>Ciona</taxon>
    </lineage>
</organism>
<dbReference type="AlphaFoldDB" id="H2XZF8"/>
<sequence length="60" mass="6975">MTVPGSRDKTSPSKIKIFSRRKYFNHRCKWWAYKPTLNISGSVDTAVILLEFMGLLCLIR</sequence>
<protein>
    <submittedName>
        <fullName evidence="1">Uncharacterized protein</fullName>
    </submittedName>
</protein>
<name>H2XZF8_CIOIN</name>
<reference evidence="1" key="2">
    <citation type="submission" date="2025-08" db="UniProtKB">
        <authorList>
            <consortium name="Ensembl"/>
        </authorList>
    </citation>
    <scope>IDENTIFICATION</scope>
</reference>
<dbReference type="Ensembl" id="ENSCINT00000034625.1">
    <property type="protein sequence ID" value="ENSCINP00000035042.1"/>
    <property type="gene ID" value="ENSCING00000021064.1"/>
</dbReference>
<reference evidence="1" key="3">
    <citation type="submission" date="2025-09" db="UniProtKB">
        <authorList>
            <consortium name="Ensembl"/>
        </authorList>
    </citation>
    <scope>IDENTIFICATION</scope>
</reference>
<dbReference type="HOGENOM" id="CLU_2941031_0_0_1"/>
<proteinExistence type="predicted"/>